<dbReference type="PANTHER" id="PTHR43744:SF12">
    <property type="entry name" value="ABC TRANSPORTER PERMEASE PROTEIN MG189-RELATED"/>
    <property type="match status" value="1"/>
</dbReference>
<name>A0A923LKF2_9FIRM</name>
<dbReference type="SUPFAM" id="SSF161098">
    <property type="entry name" value="MetI-like"/>
    <property type="match status" value="1"/>
</dbReference>
<protein>
    <submittedName>
        <fullName evidence="9">Carbohydrate ABC transporter permease</fullName>
    </submittedName>
</protein>
<evidence type="ECO:0000256" key="3">
    <source>
        <dbReference type="ARBA" id="ARBA00022475"/>
    </source>
</evidence>
<feature type="transmembrane region" description="Helical" evidence="7">
    <location>
        <begin position="75"/>
        <end position="99"/>
    </location>
</feature>
<proteinExistence type="inferred from homology"/>
<evidence type="ECO:0000313" key="9">
    <source>
        <dbReference type="EMBL" id="MBC5689915.1"/>
    </source>
</evidence>
<evidence type="ECO:0000256" key="4">
    <source>
        <dbReference type="ARBA" id="ARBA00022692"/>
    </source>
</evidence>
<comment type="similarity">
    <text evidence="7">Belongs to the binding-protein-dependent transport system permease family.</text>
</comment>
<keyword evidence="5 7" id="KW-1133">Transmembrane helix</keyword>
<evidence type="ECO:0000256" key="7">
    <source>
        <dbReference type="RuleBase" id="RU363032"/>
    </source>
</evidence>
<keyword evidence="6 7" id="KW-0472">Membrane</keyword>
<dbReference type="InterPro" id="IPR000515">
    <property type="entry name" value="MetI-like"/>
</dbReference>
<feature type="domain" description="ABC transmembrane type-1" evidence="8">
    <location>
        <begin position="76"/>
        <end position="265"/>
    </location>
</feature>
<dbReference type="EMBL" id="JACOPF010000003">
    <property type="protein sequence ID" value="MBC5689915.1"/>
    <property type="molecule type" value="Genomic_DNA"/>
</dbReference>
<feature type="transmembrane region" description="Helical" evidence="7">
    <location>
        <begin position="244"/>
        <end position="265"/>
    </location>
</feature>
<dbReference type="InterPro" id="IPR035906">
    <property type="entry name" value="MetI-like_sf"/>
</dbReference>
<keyword evidence="10" id="KW-1185">Reference proteome</keyword>
<feature type="transmembrane region" description="Helical" evidence="7">
    <location>
        <begin position="186"/>
        <end position="205"/>
    </location>
</feature>
<dbReference type="Pfam" id="PF00528">
    <property type="entry name" value="BPD_transp_1"/>
    <property type="match status" value="1"/>
</dbReference>
<comment type="caution">
    <text evidence="9">The sequence shown here is derived from an EMBL/GenBank/DDBJ whole genome shotgun (WGS) entry which is preliminary data.</text>
</comment>
<evidence type="ECO:0000256" key="5">
    <source>
        <dbReference type="ARBA" id="ARBA00022989"/>
    </source>
</evidence>
<dbReference type="Proteomes" id="UP000652477">
    <property type="component" value="Unassembled WGS sequence"/>
</dbReference>
<dbReference type="CDD" id="cd06261">
    <property type="entry name" value="TM_PBP2"/>
    <property type="match status" value="1"/>
</dbReference>
<feature type="transmembrane region" description="Helical" evidence="7">
    <location>
        <begin position="144"/>
        <end position="165"/>
    </location>
</feature>
<accession>A0A923LKF2</accession>
<evidence type="ECO:0000313" key="10">
    <source>
        <dbReference type="Proteomes" id="UP000652477"/>
    </source>
</evidence>
<organism evidence="9 10">
    <name type="scientific">Mediterraneibacter hominis</name>
    <dbReference type="NCBI Taxonomy" id="2763054"/>
    <lineage>
        <taxon>Bacteria</taxon>
        <taxon>Bacillati</taxon>
        <taxon>Bacillota</taxon>
        <taxon>Clostridia</taxon>
        <taxon>Lachnospirales</taxon>
        <taxon>Lachnospiraceae</taxon>
        <taxon>Mediterraneibacter</taxon>
    </lineage>
</organism>
<dbReference type="PANTHER" id="PTHR43744">
    <property type="entry name" value="ABC TRANSPORTER PERMEASE PROTEIN MG189-RELATED-RELATED"/>
    <property type="match status" value="1"/>
</dbReference>
<dbReference type="GO" id="GO:0005886">
    <property type="term" value="C:plasma membrane"/>
    <property type="evidence" value="ECO:0007669"/>
    <property type="project" value="UniProtKB-SubCell"/>
</dbReference>
<dbReference type="AlphaFoldDB" id="A0A923LKF2"/>
<comment type="subcellular location">
    <subcellularLocation>
        <location evidence="1 7">Cell membrane</location>
        <topology evidence="1 7">Multi-pass membrane protein</topology>
    </subcellularLocation>
</comment>
<keyword evidence="4 7" id="KW-0812">Transmembrane</keyword>
<feature type="transmembrane region" description="Helical" evidence="7">
    <location>
        <begin position="111"/>
        <end position="132"/>
    </location>
</feature>
<dbReference type="Gene3D" id="1.10.3720.10">
    <property type="entry name" value="MetI-like"/>
    <property type="match status" value="1"/>
</dbReference>
<dbReference type="RefSeq" id="WP_186876580.1">
    <property type="nucleotide sequence ID" value="NZ_JACOPF010000003.1"/>
</dbReference>
<evidence type="ECO:0000256" key="6">
    <source>
        <dbReference type="ARBA" id="ARBA00023136"/>
    </source>
</evidence>
<evidence type="ECO:0000256" key="1">
    <source>
        <dbReference type="ARBA" id="ARBA00004651"/>
    </source>
</evidence>
<reference evidence="9" key="1">
    <citation type="submission" date="2020-08" db="EMBL/GenBank/DDBJ databases">
        <title>Genome public.</title>
        <authorList>
            <person name="Liu C."/>
            <person name="Sun Q."/>
        </authorList>
    </citation>
    <scope>NUCLEOTIDE SEQUENCE</scope>
    <source>
        <strain evidence="9">NSJ-55</strain>
    </source>
</reference>
<evidence type="ECO:0000256" key="2">
    <source>
        <dbReference type="ARBA" id="ARBA00022448"/>
    </source>
</evidence>
<keyword evidence="3" id="KW-1003">Cell membrane</keyword>
<evidence type="ECO:0000259" key="8">
    <source>
        <dbReference type="PROSITE" id="PS50928"/>
    </source>
</evidence>
<feature type="transmembrane region" description="Helical" evidence="7">
    <location>
        <begin position="12"/>
        <end position="34"/>
    </location>
</feature>
<dbReference type="PROSITE" id="PS50928">
    <property type="entry name" value="ABC_TM1"/>
    <property type="match status" value="1"/>
</dbReference>
<sequence length="280" mass="32000">MSKKMKRRVKNVVYYIVGTLVALIFVAPMIWMLVSSLKNEPDIFKNLSSLSTFIPKSITLENFQSVFERTPMLRFIFNSLFYCLAIVILDLLVNSMFGYALAKFQFKGREILTNCVVALMVFPFEAIILALYVEINSFGWLNSWLALIVPFIGKCFTIYLFRQFFVDFPDELLEAARIDGCGPFRIFIKIVIPNSGPVFATAFILDFSAHWNDYLWPLLVSTNEEMRTIQLGIATFFNTEPIEYGPIMAALVICTIPMLILFLILQKYYVQGITSSGIKG</sequence>
<dbReference type="GO" id="GO:0055085">
    <property type="term" value="P:transmembrane transport"/>
    <property type="evidence" value="ECO:0007669"/>
    <property type="project" value="InterPro"/>
</dbReference>
<gene>
    <name evidence="9" type="ORF">H8S37_13440</name>
</gene>
<keyword evidence="2 7" id="KW-0813">Transport</keyword>